<protein>
    <submittedName>
        <fullName evidence="2">Uncharacterized protein</fullName>
    </submittedName>
</protein>
<organism evidence="2 3">
    <name type="scientific">Neocucurbitaria cava</name>
    <dbReference type="NCBI Taxonomy" id="798079"/>
    <lineage>
        <taxon>Eukaryota</taxon>
        <taxon>Fungi</taxon>
        <taxon>Dikarya</taxon>
        <taxon>Ascomycota</taxon>
        <taxon>Pezizomycotina</taxon>
        <taxon>Dothideomycetes</taxon>
        <taxon>Pleosporomycetidae</taxon>
        <taxon>Pleosporales</taxon>
        <taxon>Pleosporineae</taxon>
        <taxon>Cucurbitariaceae</taxon>
        <taxon>Neocucurbitaria</taxon>
    </lineage>
</organism>
<dbReference type="EMBL" id="JAPEUY010000004">
    <property type="protein sequence ID" value="KAJ4374344.1"/>
    <property type="molecule type" value="Genomic_DNA"/>
</dbReference>
<dbReference type="Proteomes" id="UP001140560">
    <property type="component" value="Unassembled WGS sequence"/>
</dbReference>
<reference evidence="2" key="1">
    <citation type="submission" date="2022-10" db="EMBL/GenBank/DDBJ databases">
        <title>Tapping the CABI collections for fungal endophytes: first genome assemblies for Collariella, Neodidymelliopsis, Ascochyta clinopodiicola, Didymella pomorum, Didymosphaeria variabile, Neocosmospora piperis and Neocucurbitaria cava.</title>
        <authorList>
            <person name="Hill R."/>
        </authorList>
    </citation>
    <scope>NUCLEOTIDE SEQUENCE</scope>
    <source>
        <strain evidence="2">IMI 356814</strain>
    </source>
</reference>
<comment type="caution">
    <text evidence="2">The sequence shown here is derived from an EMBL/GenBank/DDBJ whole genome shotgun (WGS) entry which is preliminary data.</text>
</comment>
<proteinExistence type="predicted"/>
<gene>
    <name evidence="2" type="ORF">N0V83_003085</name>
</gene>
<evidence type="ECO:0000256" key="1">
    <source>
        <dbReference type="SAM" id="Coils"/>
    </source>
</evidence>
<dbReference type="OrthoDB" id="10575187at2759"/>
<keyword evidence="1" id="KW-0175">Coiled coil</keyword>
<feature type="coiled-coil region" evidence="1">
    <location>
        <begin position="30"/>
        <end position="60"/>
    </location>
</feature>
<accession>A0A9W9CQ94</accession>
<sequence length="211" mass="24059">MALDIKFFIKVILFMLFVLLFLQYRSARCVKKLMKTVERLNKQQEKLDGLDRRLTDVVEQLDVVKKHNTLVLKQLEQVAYWSAKKTSESNRQTDVLGNNLSKLVDSLGDMHMNVAALGAERQPVRRTAKTSKPDNRTVEELAKLVDEMVTVTAGLEHHEAMMKRETAPASATDTAHELDFVCPPSTVTVDEYEYGTDWESVAIRIDQYSRA</sequence>
<dbReference type="AlphaFoldDB" id="A0A9W9CQ94"/>
<keyword evidence="3" id="KW-1185">Reference proteome</keyword>
<evidence type="ECO:0000313" key="2">
    <source>
        <dbReference type="EMBL" id="KAJ4374344.1"/>
    </source>
</evidence>
<name>A0A9W9CQ94_9PLEO</name>
<evidence type="ECO:0000313" key="3">
    <source>
        <dbReference type="Proteomes" id="UP001140560"/>
    </source>
</evidence>